<keyword evidence="4" id="KW-0472">Membrane</keyword>
<keyword evidence="4" id="KW-1133">Transmembrane helix</keyword>
<feature type="domain" description="Sulfotransferase" evidence="5">
    <location>
        <begin position="141"/>
        <end position="362"/>
    </location>
</feature>
<evidence type="ECO:0000313" key="7">
    <source>
        <dbReference type="Proteomes" id="UP001642483"/>
    </source>
</evidence>
<proteinExistence type="inferred from homology"/>
<keyword evidence="2" id="KW-0325">Glycoprotein</keyword>
<dbReference type="PANTHER" id="PTHR10605">
    <property type="entry name" value="HEPARAN SULFATE SULFOTRANSFERASE"/>
    <property type="match status" value="1"/>
</dbReference>
<keyword evidence="1 3" id="KW-0808">Transferase</keyword>
<sequence>MFLLGGKTKRRTIFLVIIMIMSILVILLKNEETYVVESMSQFANSFVENHARYQHNKKQEIKNSSTYWKSQKILMKLAGKIHSTATSTAMQDKFEDNQSATETTYDAYSEALIKTRLREREAKIEEIYHFRKTHFSLKHLPKVIGIGVKKCGTGGLITFLAKHPLIRIPKIHSGETFFFTEKPKTGPYTYRSYFPPTNKMELGMEKTPIYFDSSNINLASTMKKMVPKAKILLMVCDPTMRSFSDYIHEGDQHPDSPAGIVTKQNTFEEFIDKYVPKMQLLLQQSHDNHTSYGDDYKTQIMLRGLRKTIPEATLITTGLYIYHIQTWKTFYDKSNFLIVDGEEFIKNTGAVIEQIQEFLGIPKLVWKEDFVKHPDTGFYCYRKLTEKHLNGSHVETDDELRTSLKCLQKNKGRTRNGVKHASPEALEKLSQFYKPYNKAFYQETGKTYNWL</sequence>
<dbReference type="EC" id="2.8.2.-" evidence="3"/>
<evidence type="ECO:0000256" key="2">
    <source>
        <dbReference type="ARBA" id="ARBA00023180"/>
    </source>
</evidence>
<evidence type="ECO:0000256" key="1">
    <source>
        <dbReference type="ARBA" id="ARBA00022679"/>
    </source>
</evidence>
<dbReference type="EMBL" id="CAWYQH010000141">
    <property type="protein sequence ID" value="CAK8694650.1"/>
    <property type="molecule type" value="Genomic_DNA"/>
</dbReference>
<protein>
    <recommendedName>
        <fullName evidence="3">Sulfotransferase</fullName>
        <ecNumber evidence="3">2.8.2.-</ecNumber>
    </recommendedName>
</protein>
<reference evidence="6 7" key="1">
    <citation type="submission" date="2024-02" db="EMBL/GenBank/DDBJ databases">
        <authorList>
            <person name="Daric V."/>
            <person name="Darras S."/>
        </authorList>
    </citation>
    <scope>NUCLEOTIDE SEQUENCE [LARGE SCALE GENOMIC DNA]</scope>
</reference>
<dbReference type="InterPro" id="IPR000863">
    <property type="entry name" value="Sulfotransferase_dom"/>
</dbReference>
<dbReference type="Gene3D" id="3.40.50.300">
    <property type="entry name" value="P-loop containing nucleotide triphosphate hydrolases"/>
    <property type="match status" value="1"/>
</dbReference>
<evidence type="ECO:0000256" key="4">
    <source>
        <dbReference type="SAM" id="Phobius"/>
    </source>
</evidence>
<dbReference type="Proteomes" id="UP001642483">
    <property type="component" value="Unassembled WGS sequence"/>
</dbReference>
<comment type="similarity">
    <text evidence="3">Belongs to the sulfotransferase 1 family.</text>
</comment>
<keyword evidence="7" id="KW-1185">Reference proteome</keyword>
<evidence type="ECO:0000313" key="6">
    <source>
        <dbReference type="EMBL" id="CAK8694650.1"/>
    </source>
</evidence>
<dbReference type="InterPro" id="IPR027417">
    <property type="entry name" value="P-loop_NTPase"/>
</dbReference>
<evidence type="ECO:0000256" key="3">
    <source>
        <dbReference type="RuleBase" id="RU361155"/>
    </source>
</evidence>
<keyword evidence="4" id="KW-0812">Transmembrane</keyword>
<dbReference type="Pfam" id="PF00685">
    <property type="entry name" value="Sulfotransfer_1"/>
    <property type="match status" value="1"/>
</dbReference>
<organism evidence="6 7">
    <name type="scientific">Clavelina lepadiformis</name>
    <name type="common">Light-bulb sea squirt</name>
    <name type="synonym">Ascidia lepadiformis</name>
    <dbReference type="NCBI Taxonomy" id="159417"/>
    <lineage>
        <taxon>Eukaryota</taxon>
        <taxon>Metazoa</taxon>
        <taxon>Chordata</taxon>
        <taxon>Tunicata</taxon>
        <taxon>Ascidiacea</taxon>
        <taxon>Aplousobranchia</taxon>
        <taxon>Clavelinidae</taxon>
        <taxon>Clavelina</taxon>
    </lineage>
</organism>
<dbReference type="InterPro" id="IPR037359">
    <property type="entry name" value="NST/OST"/>
</dbReference>
<name>A0ABP0GWL4_CLALP</name>
<feature type="transmembrane region" description="Helical" evidence="4">
    <location>
        <begin position="12"/>
        <end position="28"/>
    </location>
</feature>
<dbReference type="PANTHER" id="PTHR10605:SF72">
    <property type="entry name" value="HEPARAN SULFATE 3-O SULFOTRANSFERASE-B, ISOFORM A"/>
    <property type="match status" value="1"/>
</dbReference>
<comment type="caution">
    <text evidence="6">The sequence shown here is derived from an EMBL/GenBank/DDBJ whole genome shotgun (WGS) entry which is preliminary data.</text>
</comment>
<dbReference type="SUPFAM" id="SSF52540">
    <property type="entry name" value="P-loop containing nucleoside triphosphate hydrolases"/>
    <property type="match status" value="1"/>
</dbReference>
<gene>
    <name evidence="6" type="ORF">CVLEPA_LOCUS28005</name>
</gene>
<accession>A0ABP0GWL4</accession>
<evidence type="ECO:0000259" key="5">
    <source>
        <dbReference type="Pfam" id="PF00685"/>
    </source>
</evidence>